<organism evidence="1 2">
    <name type="scientific">Moorena producens PAL-8-15-08-1</name>
    <dbReference type="NCBI Taxonomy" id="1458985"/>
    <lineage>
        <taxon>Bacteria</taxon>
        <taxon>Bacillati</taxon>
        <taxon>Cyanobacteriota</taxon>
        <taxon>Cyanophyceae</taxon>
        <taxon>Coleofasciculales</taxon>
        <taxon>Coleofasciculaceae</taxon>
        <taxon>Moorena</taxon>
    </lineage>
</organism>
<name>A0A1D8TZ67_9CYAN</name>
<reference evidence="2" key="1">
    <citation type="submission" date="2016-10" db="EMBL/GenBank/DDBJ databases">
        <title>Comparative genomics uncovers the prolific and rare metabolic potential of the cyanobacterial genus Moorea.</title>
        <authorList>
            <person name="Leao T."/>
            <person name="Castelao G."/>
            <person name="Korobeynikov A."/>
            <person name="Monroe E.A."/>
            <person name="Podell S."/>
            <person name="Glukhov E."/>
            <person name="Allen E."/>
            <person name="Gerwick W.H."/>
            <person name="Gerwick L."/>
        </authorList>
    </citation>
    <scope>NUCLEOTIDE SEQUENCE [LARGE SCALE GENOMIC DNA]</scope>
    <source>
        <strain evidence="2">PAL-8-15-08-1</strain>
    </source>
</reference>
<dbReference type="AlphaFoldDB" id="A0A1D8TZ67"/>
<dbReference type="Proteomes" id="UP000177870">
    <property type="component" value="Chromosome"/>
</dbReference>
<evidence type="ECO:0000313" key="2">
    <source>
        <dbReference type="Proteomes" id="UP000177870"/>
    </source>
</evidence>
<accession>A0A1D8TZ67</accession>
<gene>
    <name evidence="1" type="ORF">BJP34_28915</name>
</gene>
<protein>
    <submittedName>
        <fullName evidence="1">Uncharacterized protein</fullName>
    </submittedName>
</protein>
<dbReference type="STRING" id="1458985.BJP34_28915"/>
<proteinExistence type="predicted"/>
<sequence>MVYPGSIKTFEDISEGDTLKPSLIGINPYKSVKVQFIVAQVRSGQAAIGVKPPGDETLE</sequence>
<dbReference type="KEGG" id="mpro:BJP34_28915"/>
<evidence type="ECO:0000313" key="1">
    <source>
        <dbReference type="EMBL" id="AOX02928.1"/>
    </source>
</evidence>
<dbReference type="EMBL" id="CP017599">
    <property type="protein sequence ID" value="AOX02928.1"/>
    <property type="molecule type" value="Genomic_DNA"/>
</dbReference>